<name>A0ABW4KTM1_9BURK</name>
<dbReference type="Pfam" id="PF23451">
    <property type="entry name" value="Zn_ribbon_PaaD"/>
    <property type="match status" value="1"/>
</dbReference>
<dbReference type="InterPro" id="IPR034904">
    <property type="entry name" value="FSCA_dom_sf"/>
</dbReference>
<gene>
    <name evidence="3" type="primary">paaD</name>
    <name evidence="3" type="ORF">ACFSF0_05965</name>
</gene>
<proteinExistence type="predicted"/>
<dbReference type="InterPro" id="IPR052339">
    <property type="entry name" value="Fe-S_Maturation_MIP18"/>
</dbReference>
<dbReference type="NCBIfam" id="TIGR02159">
    <property type="entry name" value="PA_CoA_Oxy4"/>
    <property type="match status" value="1"/>
</dbReference>
<evidence type="ECO:0000259" key="2">
    <source>
        <dbReference type="Pfam" id="PF23451"/>
    </source>
</evidence>
<dbReference type="SUPFAM" id="SSF117916">
    <property type="entry name" value="Fe-S cluster assembly (FSCA) domain-like"/>
    <property type="match status" value="1"/>
</dbReference>
<feature type="domain" description="MIP18 family-like" evidence="1">
    <location>
        <begin position="22"/>
        <end position="90"/>
    </location>
</feature>
<feature type="domain" description="PaaD zinc beta ribbon" evidence="2">
    <location>
        <begin position="158"/>
        <end position="199"/>
    </location>
</feature>
<dbReference type="InterPro" id="IPR002744">
    <property type="entry name" value="MIP18-like"/>
</dbReference>
<dbReference type="Gene3D" id="3.30.300.130">
    <property type="entry name" value="Fe-S cluster assembly (FSCA)"/>
    <property type="match status" value="1"/>
</dbReference>
<dbReference type="InterPro" id="IPR011883">
    <property type="entry name" value="PaaD-like"/>
</dbReference>
<keyword evidence="4" id="KW-1185">Reference proteome</keyword>
<reference evidence="4" key="1">
    <citation type="journal article" date="2019" name="Int. J. Syst. Evol. Microbiol.">
        <title>The Global Catalogue of Microorganisms (GCM) 10K type strain sequencing project: providing services to taxonomists for standard genome sequencing and annotation.</title>
        <authorList>
            <consortium name="The Broad Institute Genomics Platform"/>
            <consortium name="The Broad Institute Genome Sequencing Center for Infectious Disease"/>
            <person name="Wu L."/>
            <person name="Ma J."/>
        </authorList>
    </citation>
    <scope>NUCLEOTIDE SEQUENCE [LARGE SCALE GENOMIC DNA]</scope>
    <source>
        <strain evidence="4">LMG 29247</strain>
    </source>
</reference>
<dbReference type="InterPro" id="IPR056572">
    <property type="entry name" value="Zn_ribbon_PaaD"/>
</dbReference>
<evidence type="ECO:0000313" key="3">
    <source>
        <dbReference type="EMBL" id="MFD1710141.1"/>
    </source>
</evidence>
<evidence type="ECO:0000259" key="1">
    <source>
        <dbReference type="Pfam" id="PF01883"/>
    </source>
</evidence>
<organism evidence="3 4">
    <name type="scientific">Ottowia flava</name>
    <dbReference type="NCBI Taxonomy" id="2675430"/>
    <lineage>
        <taxon>Bacteria</taxon>
        <taxon>Pseudomonadati</taxon>
        <taxon>Pseudomonadota</taxon>
        <taxon>Betaproteobacteria</taxon>
        <taxon>Burkholderiales</taxon>
        <taxon>Comamonadaceae</taxon>
        <taxon>Ottowia</taxon>
    </lineage>
</organism>
<dbReference type="Proteomes" id="UP001597304">
    <property type="component" value="Unassembled WGS sequence"/>
</dbReference>
<dbReference type="PANTHER" id="PTHR42831:SF3">
    <property type="entry name" value="1,2-PHENYLACETYL-COA EPOXIDASE, SUBUNIT D-RELATED"/>
    <property type="match status" value="1"/>
</dbReference>
<dbReference type="EMBL" id="JBHUEJ010000015">
    <property type="protein sequence ID" value="MFD1710141.1"/>
    <property type="molecule type" value="Genomic_DNA"/>
</dbReference>
<evidence type="ECO:0000313" key="4">
    <source>
        <dbReference type="Proteomes" id="UP001597304"/>
    </source>
</evidence>
<accession>A0ABW4KTM1</accession>
<dbReference type="Pfam" id="PF01883">
    <property type="entry name" value="FeS_assembly_P"/>
    <property type="match status" value="1"/>
</dbReference>
<protein>
    <submittedName>
        <fullName evidence="3">1,2-phenylacetyl-CoA epoxidase subunit PaaD</fullName>
    </submittedName>
</protein>
<sequence length="201" mass="21613">MSQIAPQRPPEQRSQLLESEQAALWTALDELTDPEIPVVTLREMGILRDLRRGADGRVEVVITPTYSGCPAMDQIADDIQATLAREGVAGRVVTQLAPAWTTDWMTPEARAKLRDYGIAPPHTAAACGPGESVIQFAPKSGAGRADGSGATARFGMPTLPVACPQCGSLNTTETSHFGSTACKALYRCLDCMEPFDHFKRI</sequence>
<comment type="caution">
    <text evidence="3">The sequence shown here is derived from an EMBL/GenBank/DDBJ whole genome shotgun (WGS) entry which is preliminary data.</text>
</comment>
<dbReference type="RefSeq" id="WP_147911903.1">
    <property type="nucleotide sequence ID" value="NZ_JBHUEJ010000015.1"/>
</dbReference>
<dbReference type="PANTHER" id="PTHR42831">
    <property type="entry name" value="FE-S PROTEIN MATURATION AUXILIARY FACTOR YITW"/>
    <property type="match status" value="1"/>
</dbReference>